<dbReference type="GO" id="GO:0000160">
    <property type="term" value="P:phosphorelay signal transduction system"/>
    <property type="evidence" value="ECO:0007669"/>
    <property type="project" value="UniProtKB-KW"/>
</dbReference>
<proteinExistence type="predicted"/>
<comment type="caution">
    <text evidence="3">The sequence shown here is derived from an EMBL/GenBank/DDBJ whole genome shotgun (WGS) entry which is preliminary data.</text>
</comment>
<dbReference type="SUPFAM" id="SSF52540">
    <property type="entry name" value="P-loop containing nucleoside triphosphate hydrolases"/>
    <property type="match status" value="1"/>
</dbReference>
<reference evidence="3 4" key="1">
    <citation type="submission" date="2020-02" db="EMBL/GenBank/DDBJ databases">
        <title>Whole-genome analyses of novel actinobacteria.</title>
        <authorList>
            <person name="Sahin N."/>
            <person name="Tokatli A."/>
        </authorList>
    </citation>
    <scope>NUCLEOTIDE SEQUENCE [LARGE SCALE GENOMIC DNA]</scope>
    <source>
        <strain evidence="3 4">YC504</strain>
    </source>
</reference>
<dbReference type="InterPro" id="IPR005158">
    <property type="entry name" value="BTAD"/>
</dbReference>
<dbReference type="InterPro" id="IPR011990">
    <property type="entry name" value="TPR-like_helical_dom_sf"/>
</dbReference>
<dbReference type="Pfam" id="PF13191">
    <property type="entry name" value="AAA_16"/>
    <property type="match status" value="1"/>
</dbReference>
<dbReference type="SMART" id="SM01043">
    <property type="entry name" value="BTAD"/>
    <property type="match status" value="1"/>
</dbReference>
<dbReference type="AlphaFoldDB" id="A0A6G4XRF9"/>
<feature type="domain" description="Bacterial transcriptional activator" evidence="2">
    <location>
        <begin position="124"/>
        <end position="262"/>
    </location>
</feature>
<sequence>MAATPPQETAPDTGGTPPLLRVYLFGGFRVERDSGAPLADRWPRPSAQSLVKLLAVSPGHALHRDQAIDVCWPDADHAAALGSLRVALHAARRAIEPELAPRAASSYLTSDSTLLRLDPRTVWIDADEAEERAEKALADASAPRLADALAAFTGELLPEDRYAPWTSARRGRLSALRERVLLALAAAHLAEGAPQRAADAAQTALDANPAEERAHRILIEALLAQGLRRQAMRQYHRCRQALDTELGVRPGPEIERLHRLALDDAPRGHTLTPPVLPAPLRTPAAAPLHGRDRALTALSAPDGPAVRLVRGEAGLGKTRLVAEAARRAAEEGAAVLWGAGHDAEGHTPYGVFAEALDGWLAHRPPAERAQIGAEYPELAALLPSLGPAPGVTGRSPEEERDRLFRAVAGLLGDLSAHRPLWVVLDDLHAADAGSYQLLSHLARLAPARGWRFAATVREDGLRPTDPRQAKLDSLVRQDHARWVALDRLDRAACLAVAADAGAAGEGERVWELSLGNPLFALELARSLRDGGGLGAVEGVRQLVAERLAGLSTAARRMVEVLAVAVGDAPLTDVLAVAAHGLHPRLSSAEATDALDSAVDAALIAERSVVIGGRPVPGLAFRHPLVRLTCYEQLSAVRRRQLHSAYAEAVLTHRPEQVDALATHFARADDPRAAGYLRQAAERAAALYANDTADRYYRDLIGRLDLAGARARLAYSQVLRRMGNFAQAAQVLREALEDFGRRGERDDEILTAAYLGETLVKVGDPEEALAVLVRFPPDASTAAEPAASHLIASAIVRFVRGEYREGAAAAERALAAAQSVPGARGRGLEARALSQQAANHGLAGRFAASRHAADRALAPAEEYGEPSLLISVLSILRENARRGGQLREAIAYGRRALDLAEHSGDPTACAFERANLAELHLLVEEFDEARALAEASARGAELQAAWCLAYALAALARVLMRIGDTGAHELLARGRRAADEVGDRQAGREVSSALAELAVREGRFVDALDHVDATSAPHLAAWAHAYAGRTEEALRIARDETERARLGGERIAEVEALVVHAFALGRSGRLDEAARDFVRAETLSGELPYPAGLRRAVWARAAVRETGA</sequence>
<evidence type="ECO:0000313" key="3">
    <source>
        <dbReference type="EMBL" id="NGO80179.1"/>
    </source>
</evidence>
<dbReference type="InterPro" id="IPR041664">
    <property type="entry name" value="AAA_16"/>
</dbReference>
<organism evidence="3 4">
    <name type="scientific">Streptomyces mesophilus</name>
    <dbReference type="NCBI Taxonomy" id="1775132"/>
    <lineage>
        <taxon>Bacteria</taxon>
        <taxon>Bacillati</taxon>
        <taxon>Actinomycetota</taxon>
        <taxon>Actinomycetes</taxon>
        <taxon>Kitasatosporales</taxon>
        <taxon>Streptomycetaceae</taxon>
        <taxon>Streptomyces</taxon>
    </lineage>
</organism>
<dbReference type="Pfam" id="PF03704">
    <property type="entry name" value="BTAD"/>
    <property type="match status" value="1"/>
</dbReference>
<keyword evidence="1" id="KW-0902">Two-component regulatory system</keyword>
<dbReference type="GO" id="GO:0006355">
    <property type="term" value="P:regulation of DNA-templated transcription"/>
    <property type="evidence" value="ECO:0007669"/>
    <property type="project" value="InterPro"/>
</dbReference>
<dbReference type="Proteomes" id="UP000481109">
    <property type="component" value="Unassembled WGS sequence"/>
</dbReference>
<evidence type="ECO:0000313" key="4">
    <source>
        <dbReference type="Proteomes" id="UP000481109"/>
    </source>
</evidence>
<dbReference type="RefSeq" id="WP_165335608.1">
    <property type="nucleotide sequence ID" value="NZ_JAAKZW010000198.1"/>
</dbReference>
<accession>A0A6G4XRF9</accession>
<dbReference type="InterPro" id="IPR036388">
    <property type="entry name" value="WH-like_DNA-bd_sf"/>
</dbReference>
<name>A0A6G4XRF9_9ACTN</name>
<dbReference type="SUPFAM" id="SSF46894">
    <property type="entry name" value="C-terminal effector domain of the bipartite response regulators"/>
    <property type="match status" value="1"/>
</dbReference>
<dbReference type="EMBL" id="JAAKZW010000198">
    <property type="protein sequence ID" value="NGO80179.1"/>
    <property type="molecule type" value="Genomic_DNA"/>
</dbReference>
<evidence type="ECO:0000256" key="1">
    <source>
        <dbReference type="ARBA" id="ARBA00023012"/>
    </source>
</evidence>
<dbReference type="PANTHER" id="PTHR35807:SF2">
    <property type="entry name" value="TRANSCRIPTIONAL ACTIVATOR DOMAIN"/>
    <property type="match status" value="1"/>
</dbReference>
<dbReference type="Gene3D" id="1.10.10.10">
    <property type="entry name" value="Winged helix-like DNA-binding domain superfamily/Winged helix DNA-binding domain"/>
    <property type="match status" value="1"/>
</dbReference>
<evidence type="ECO:0000259" key="2">
    <source>
        <dbReference type="SMART" id="SM01043"/>
    </source>
</evidence>
<protein>
    <submittedName>
        <fullName evidence="3">AAA family ATPase</fullName>
    </submittedName>
</protein>
<dbReference type="PANTHER" id="PTHR35807">
    <property type="entry name" value="TRANSCRIPTIONAL REGULATOR REDD-RELATED"/>
    <property type="match status" value="1"/>
</dbReference>
<dbReference type="InterPro" id="IPR016032">
    <property type="entry name" value="Sig_transdc_resp-reg_C-effctor"/>
</dbReference>
<dbReference type="Gene3D" id="1.25.40.10">
    <property type="entry name" value="Tetratricopeptide repeat domain"/>
    <property type="match status" value="2"/>
</dbReference>
<dbReference type="InterPro" id="IPR051677">
    <property type="entry name" value="AfsR-DnrI-RedD_regulator"/>
</dbReference>
<keyword evidence="4" id="KW-1185">Reference proteome</keyword>
<dbReference type="InterPro" id="IPR027417">
    <property type="entry name" value="P-loop_NTPase"/>
</dbReference>
<dbReference type="SUPFAM" id="SSF48452">
    <property type="entry name" value="TPR-like"/>
    <property type="match status" value="3"/>
</dbReference>
<gene>
    <name evidence="3" type="ORF">G6045_31650</name>
</gene>
<dbReference type="GO" id="GO:0003677">
    <property type="term" value="F:DNA binding"/>
    <property type="evidence" value="ECO:0007669"/>
    <property type="project" value="InterPro"/>
</dbReference>